<accession>A0ABD2Q4H9</accession>
<sequence length="253" mass="29272">MCTEILFLTVAFTYQPTETSNEAFGVDWQELQQQQQQRQRTAEKKCVKEEGHMNPVRSFIQERYRLSSEGPIQLWQFLLDELLSPSSQGVIHWTGQGAEFKLNNPDEVARRWGIRKNKPKMTYEKLSRGLRYYYEKKIIEKAPGKRYVYRFTENLHSLILKTNGQSFKLGQQQAARADSLRYSNHSHYEVSSPHNQAVDRTDIPANYPQSTSLINMSPTAAVDTTLCSADPVFPTYFCGFEDKCLDPSDELIR</sequence>
<name>A0ABD2Q4H9_9PLAT</name>
<evidence type="ECO:0000256" key="3">
    <source>
        <dbReference type="RuleBase" id="RU004019"/>
    </source>
</evidence>
<protein>
    <recommendedName>
        <fullName evidence="4">ETS domain-containing protein</fullName>
    </recommendedName>
</protein>
<keyword evidence="3" id="KW-0539">Nucleus</keyword>
<dbReference type="Gene3D" id="1.10.10.10">
    <property type="entry name" value="Winged helix-like DNA-binding domain superfamily/Winged helix DNA-binding domain"/>
    <property type="match status" value="1"/>
</dbReference>
<dbReference type="PANTHER" id="PTHR11849:SF289">
    <property type="entry name" value="ETS-LIKE PROTEIN POINTED"/>
    <property type="match status" value="1"/>
</dbReference>
<dbReference type="PROSITE" id="PS50061">
    <property type="entry name" value="ETS_DOMAIN_3"/>
    <property type="match status" value="1"/>
</dbReference>
<dbReference type="SMART" id="SM00413">
    <property type="entry name" value="ETS"/>
    <property type="match status" value="1"/>
</dbReference>
<dbReference type="Pfam" id="PF00178">
    <property type="entry name" value="Ets"/>
    <property type="match status" value="1"/>
</dbReference>
<evidence type="ECO:0000313" key="5">
    <source>
        <dbReference type="EMBL" id="KAL3314513.1"/>
    </source>
</evidence>
<keyword evidence="2 3" id="KW-0238">DNA-binding</keyword>
<comment type="similarity">
    <text evidence="1 3">Belongs to the ETS family.</text>
</comment>
<dbReference type="EMBL" id="JBJKFK010000976">
    <property type="protein sequence ID" value="KAL3314513.1"/>
    <property type="molecule type" value="Genomic_DNA"/>
</dbReference>
<dbReference type="SUPFAM" id="SSF46785">
    <property type="entry name" value="Winged helix' DNA-binding domain"/>
    <property type="match status" value="1"/>
</dbReference>
<evidence type="ECO:0000256" key="1">
    <source>
        <dbReference type="ARBA" id="ARBA00005562"/>
    </source>
</evidence>
<keyword evidence="6" id="KW-1185">Reference proteome</keyword>
<comment type="subcellular location">
    <subcellularLocation>
        <location evidence="3">Nucleus</location>
    </subcellularLocation>
</comment>
<proteinExistence type="inferred from homology"/>
<evidence type="ECO:0000259" key="4">
    <source>
        <dbReference type="PROSITE" id="PS50061"/>
    </source>
</evidence>
<dbReference type="GO" id="GO:0005634">
    <property type="term" value="C:nucleus"/>
    <property type="evidence" value="ECO:0007669"/>
    <property type="project" value="UniProtKB-SubCell"/>
</dbReference>
<dbReference type="InterPro" id="IPR046328">
    <property type="entry name" value="ETS_fam"/>
</dbReference>
<organism evidence="5 6">
    <name type="scientific">Cichlidogyrus casuarinus</name>
    <dbReference type="NCBI Taxonomy" id="1844966"/>
    <lineage>
        <taxon>Eukaryota</taxon>
        <taxon>Metazoa</taxon>
        <taxon>Spiralia</taxon>
        <taxon>Lophotrochozoa</taxon>
        <taxon>Platyhelminthes</taxon>
        <taxon>Monogenea</taxon>
        <taxon>Monopisthocotylea</taxon>
        <taxon>Dactylogyridea</taxon>
        <taxon>Ancyrocephalidae</taxon>
        <taxon>Cichlidogyrus</taxon>
    </lineage>
</organism>
<dbReference type="PRINTS" id="PR00454">
    <property type="entry name" value="ETSDOMAIN"/>
</dbReference>
<dbReference type="Proteomes" id="UP001626550">
    <property type="component" value="Unassembled WGS sequence"/>
</dbReference>
<dbReference type="PROSITE" id="PS00346">
    <property type="entry name" value="ETS_DOMAIN_2"/>
    <property type="match status" value="1"/>
</dbReference>
<dbReference type="PANTHER" id="PTHR11849">
    <property type="entry name" value="ETS"/>
    <property type="match status" value="1"/>
</dbReference>
<gene>
    <name evidence="5" type="ORF">Ciccas_006868</name>
</gene>
<feature type="domain" description="ETS" evidence="4">
    <location>
        <begin position="72"/>
        <end position="152"/>
    </location>
</feature>
<evidence type="ECO:0000313" key="6">
    <source>
        <dbReference type="Proteomes" id="UP001626550"/>
    </source>
</evidence>
<dbReference type="AlphaFoldDB" id="A0ABD2Q4H9"/>
<evidence type="ECO:0000256" key="2">
    <source>
        <dbReference type="ARBA" id="ARBA00023125"/>
    </source>
</evidence>
<dbReference type="InterPro" id="IPR036388">
    <property type="entry name" value="WH-like_DNA-bd_sf"/>
</dbReference>
<dbReference type="InterPro" id="IPR036390">
    <property type="entry name" value="WH_DNA-bd_sf"/>
</dbReference>
<dbReference type="InterPro" id="IPR000418">
    <property type="entry name" value="Ets_dom"/>
</dbReference>
<dbReference type="GO" id="GO:0003677">
    <property type="term" value="F:DNA binding"/>
    <property type="evidence" value="ECO:0007669"/>
    <property type="project" value="UniProtKB-KW"/>
</dbReference>
<reference evidence="5 6" key="1">
    <citation type="submission" date="2024-11" db="EMBL/GenBank/DDBJ databases">
        <title>Adaptive evolution of stress response genes in parasites aligns with host niche diversity.</title>
        <authorList>
            <person name="Hahn C."/>
            <person name="Resl P."/>
        </authorList>
    </citation>
    <scope>NUCLEOTIDE SEQUENCE [LARGE SCALE GENOMIC DNA]</scope>
    <source>
        <strain evidence="5">EGGRZ-B1_66</strain>
        <tissue evidence="5">Body</tissue>
    </source>
</reference>
<comment type="caution">
    <text evidence="5">The sequence shown here is derived from an EMBL/GenBank/DDBJ whole genome shotgun (WGS) entry which is preliminary data.</text>
</comment>